<dbReference type="EMBL" id="LAZR01017793">
    <property type="protein sequence ID" value="KKL98941.1"/>
    <property type="molecule type" value="Genomic_DNA"/>
</dbReference>
<comment type="caution">
    <text evidence="2">The sequence shown here is derived from an EMBL/GenBank/DDBJ whole genome shotgun (WGS) entry which is preliminary data.</text>
</comment>
<feature type="region of interest" description="Disordered" evidence="1">
    <location>
        <begin position="31"/>
        <end position="57"/>
    </location>
</feature>
<feature type="compositionally biased region" description="Polar residues" evidence="1">
    <location>
        <begin position="36"/>
        <end position="46"/>
    </location>
</feature>
<evidence type="ECO:0000313" key="2">
    <source>
        <dbReference type="EMBL" id="KKL98941.1"/>
    </source>
</evidence>
<dbReference type="AlphaFoldDB" id="A0A0F9H7J2"/>
<reference evidence="2" key="1">
    <citation type="journal article" date="2015" name="Nature">
        <title>Complex archaea that bridge the gap between prokaryotes and eukaryotes.</title>
        <authorList>
            <person name="Spang A."/>
            <person name="Saw J.H."/>
            <person name="Jorgensen S.L."/>
            <person name="Zaremba-Niedzwiedzka K."/>
            <person name="Martijn J."/>
            <person name="Lind A.E."/>
            <person name="van Eijk R."/>
            <person name="Schleper C."/>
            <person name="Guy L."/>
            <person name="Ettema T.J."/>
        </authorList>
    </citation>
    <scope>NUCLEOTIDE SEQUENCE</scope>
</reference>
<proteinExistence type="predicted"/>
<organism evidence="2">
    <name type="scientific">marine sediment metagenome</name>
    <dbReference type="NCBI Taxonomy" id="412755"/>
    <lineage>
        <taxon>unclassified sequences</taxon>
        <taxon>metagenomes</taxon>
        <taxon>ecological metagenomes</taxon>
    </lineage>
</organism>
<protein>
    <recommendedName>
        <fullName evidence="3">Molybdopterin dinucleotide-binding domain-containing protein</fullName>
    </recommendedName>
</protein>
<gene>
    <name evidence="2" type="ORF">LCGC14_1819390</name>
</gene>
<dbReference type="Gene3D" id="2.40.40.20">
    <property type="match status" value="1"/>
</dbReference>
<sequence>MPGVVNVSQGAWYDPNEQGVDIGGCANVLTDDAHSPSGTHHMNSALVQVEPAEEVVP</sequence>
<dbReference type="InterPro" id="IPR009010">
    <property type="entry name" value="Asp_de-COase-like_dom_sf"/>
</dbReference>
<name>A0A0F9H7J2_9ZZZZ</name>
<evidence type="ECO:0000256" key="1">
    <source>
        <dbReference type="SAM" id="MobiDB-lite"/>
    </source>
</evidence>
<dbReference type="SUPFAM" id="SSF50692">
    <property type="entry name" value="ADC-like"/>
    <property type="match status" value="1"/>
</dbReference>
<evidence type="ECO:0008006" key="3">
    <source>
        <dbReference type="Google" id="ProtNLM"/>
    </source>
</evidence>
<accession>A0A0F9H7J2</accession>